<dbReference type="RefSeq" id="WP_052548414.1">
    <property type="nucleotide sequence ID" value="NZ_JMCC02000026.1"/>
</dbReference>
<accession>A0A0C2A1S9</accession>
<dbReference type="PROSITE" id="PS51257">
    <property type="entry name" value="PROKAR_LIPOPROTEIN"/>
    <property type="match status" value="1"/>
</dbReference>
<name>A0A0C2A1S9_9BACT</name>
<proteinExistence type="predicted"/>
<dbReference type="SUPFAM" id="SSF47240">
    <property type="entry name" value="Ferritin-like"/>
    <property type="match status" value="1"/>
</dbReference>
<keyword evidence="2" id="KW-0449">Lipoprotein</keyword>
<feature type="compositionally biased region" description="Acidic residues" evidence="1">
    <location>
        <begin position="52"/>
        <end position="62"/>
    </location>
</feature>
<dbReference type="EMBL" id="JMCC02000026">
    <property type="protein sequence ID" value="KIG17328.1"/>
    <property type="molecule type" value="Genomic_DNA"/>
</dbReference>
<evidence type="ECO:0000313" key="3">
    <source>
        <dbReference type="Proteomes" id="UP000031599"/>
    </source>
</evidence>
<gene>
    <name evidence="2" type="ORF">DB30_03385</name>
</gene>
<feature type="compositionally biased region" description="Low complexity" evidence="1">
    <location>
        <begin position="39"/>
        <end position="50"/>
    </location>
</feature>
<dbReference type="AlphaFoldDB" id="A0A0C2A1S9"/>
<dbReference type="Proteomes" id="UP000031599">
    <property type="component" value="Unassembled WGS sequence"/>
</dbReference>
<evidence type="ECO:0000313" key="2">
    <source>
        <dbReference type="EMBL" id="KIG17328.1"/>
    </source>
</evidence>
<feature type="region of interest" description="Disordered" evidence="1">
    <location>
        <begin position="29"/>
        <end position="62"/>
    </location>
</feature>
<evidence type="ECO:0000256" key="1">
    <source>
        <dbReference type="SAM" id="MobiDB-lite"/>
    </source>
</evidence>
<dbReference type="InterPro" id="IPR009078">
    <property type="entry name" value="Ferritin-like_SF"/>
</dbReference>
<organism evidence="2 3">
    <name type="scientific">Enhygromyxa salina</name>
    <dbReference type="NCBI Taxonomy" id="215803"/>
    <lineage>
        <taxon>Bacteria</taxon>
        <taxon>Pseudomonadati</taxon>
        <taxon>Myxococcota</taxon>
        <taxon>Polyangia</taxon>
        <taxon>Nannocystales</taxon>
        <taxon>Nannocystaceae</taxon>
        <taxon>Enhygromyxa</taxon>
    </lineage>
</organism>
<comment type="caution">
    <text evidence="2">The sequence shown here is derived from an EMBL/GenBank/DDBJ whole genome shotgun (WGS) entry which is preliminary data.</text>
</comment>
<protein>
    <submittedName>
        <fullName evidence="2">Putative lipoprotein</fullName>
    </submittedName>
</protein>
<feature type="compositionally biased region" description="Acidic residues" evidence="1">
    <location>
        <begin position="29"/>
        <end position="38"/>
    </location>
</feature>
<sequence length="412" mass="43555">MARLNLRPFLPLFLAAAGCGQEFIGDELDELGDGETAADTDPGTDPGTNPDPEPDPEPAPDYEDLTELEYATLRAQLYCEAVRACEPDAACNIVPGTFMAGDCEGYSRVQASTCLTDADNMLAAMNASPSESECVAAMNPVSCGAVLFTDESKETCIPPGNEEGRPIREQGHALLPTLVSGNGWAQGDCDLHNDRAARAWTRAAQSEHGSIPAFARLSQELMAHAAPPQLIARCHAAALDEIAHAQLCLDMARSFGAGEIDFGALPMPKPRVATLEELALEALEEGCLGEGVAAMRARISAERSSGKVSAVLTQIAEDETRHAELAWATLDWMLGQDASLAPILTARLAQLEAQREVVDPSTDGPMLERFGLLQGSTRAAVSNAVLDQIIAPTLRCLIAKHTRAQASAAAVA</sequence>
<reference evidence="2 3" key="1">
    <citation type="submission" date="2014-12" db="EMBL/GenBank/DDBJ databases">
        <title>Genome assembly of Enhygromyxa salina DSM 15201.</title>
        <authorList>
            <person name="Sharma G."/>
            <person name="Subramanian S."/>
        </authorList>
    </citation>
    <scope>NUCLEOTIDE SEQUENCE [LARGE SCALE GENOMIC DNA]</scope>
    <source>
        <strain evidence="2 3">DSM 15201</strain>
    </source>
</reference>